<keyword evidence="2" id="KW-1185">Reference proteome</keyword>
<gene>
    <name evidence="1" type="ORF">FIBSPDRAFT_150108</name>
</gene>
<organism evidence="1 2">
    <name type="scientific">Athelia psychrophila</name>
    <dbReference type="NCBI Taxonomy" id="1759441"/>
    <lineage>
        <taxon>Eukaryota</taxon>
        <taxon>Fungi</taxon>
        <taxon>Dikarya</taxon>
        <taxon>Basidiomycota</taxon>
        <taxon>Agaricomycotina</taxon>
        <taxon>Agaricomycetes</taxon>
        <taxon>Agaricomycetidae</taxon>
        <taxon>Atheliales</taxon>
        <taxon>Atheliaceae</taxon>
        <taxon>Athelia</taxon>
    </lineage>
</organism>
<protein>
    <submittedName>
        <fullName evidence="1">Uncharacterized protein</fullName>
    </submittedName>
</protein>
<dbReference type="Proteomes" id="UP000076532">
    <property type="component" value="Unassembled WGS sequence"/>
</dbReference>
<proteinExistence type="predicted"/>
<dbReference type="InterPro" id="IPR032675">
    <property type="entry name" value="LRR_dom_sf"/>
</dbReference>
<dbReference type="AlphaFoldDB" id="A0A166BM49"/>
<sequence length="482" mass="54630">MRQINMDRRHRIFSLAKSLEEIANARHSLLLQLEDLATREKVVQAEHNILHNLEATTSNVADEIMAMIFGMGMTISHEENPLSPWPFGEVVSLVSHRWRSIALDTPSLWTFIKYTLRPLRGCAAYLSRSRLAPVDIYIAHREVNYSLLQSINEHFGRCRSFCVFTSTKEDVQRILECVSCHTVPLLRKLSMGSYHPNLKFPAQLFPLGAPNLKIVQLMGLNFETIPQAFCLPAFEAVTHLRLSHVNINNVESYISFRVVLEALQHLSHLELHLQTIPELPPQLPIVLPALKFLRVDFTCRMNLNYINKYIHSSSLISLSLSGWIKGENALDESNLVKSHFPSLRHLFLTGRVSAALPQFDSLAKTYQGIERMTCRAHFDRIGDDIEDILAAILGNPAGEDEEDASRLPWPKMHAIAVEDMRKPVDASALRSIILKLRGTGSSIHTLLLPQVCVADGDVEALRDIIKIEYCGNEWPKPFSFFF</sequence>
<dbReference type="Gene3D" id="3.80.10.10">
    <property type="entry name" value="Ribonuclease Inhibitor"/>
    <property type="match status" value="1"/>
</dbReference>
<dbReference type="SUPFAM" id="SSF52058">
    <property type="entry name" value="L domain-like"/>
    <property type="match status" value="1"/>
</dbReference>
<dbReference type="EMBL" id="KV417642">
    <property type="protein sequence ID" value="KZP12785.1"/>
    <property type="molecule type" value="Genomic_DNA"/>
</dbReference>
<dbReference type="OrthoDB" id="3155440at2759"/>
<accession>A0A166BM49</accession>
<evidence type="ECO:0000313" key="1">
    <source>
        <dbReference type="EMBL" id="KZP12785.1"/>
    </source>
</evidence>
<name>A0A166BM49_9AGAM</name>
<evidence type="ECO:0000313" key="2">
    <source>
        <dbReference type="Proteomes" id="UP000076532"/>
    </source>
</evidence>
<reference evidence="1 2" key="1">
    <citation type="journal article" date="2016" name="Mol. Biol. Evol.">
        <title>Comparative Genomics of Early-Diverging Mushroom-Forming Fungi Provides Insights into the Origins of Lignocellulose Decay Capabilities.</title>
        <authorList>
            <person name="Nagy L.G."/>
            <person name="Riley R."/>
            <person name="Tritt A."/>
            <person name="Adam C."/>
            <person name="Daum C."/>
            <person name="Floudas D."/>
            <person name="Sun H."/>
            <person name="Yadav J.S."/>
            <person name="Pangilinan J."/>
            <person name="Larsson K.H."/>
            <person name="Matsuura K."/>
            <person name="Barry K."/>
            <person name="Labutti K."/>
            <person name="Kuo R."/>
            <person name="Ohm R.A."/>
            <person name="Bhattacharya S.S."/>
            <person name="Shirouzu T."/>
            <person name="Yoshinaga Y."/>
            <person name="Martin F.M."/>
            <person name="Grigoriev I.V."/>
            <person name="Hibbett D.S."/>
        </authorList>
    </citation>
    <scope>NUCLEOTIDE SEQUENCE [LARGE SCALE GENOMIC DNA]</scope>
    <source>
        <strain evidence="1 2">CBS 109695</strain>
    </source>
</reference>